<organism evidence="6">
    <name type="scientific">freshwater metagenome</name>
    <dbReference type="NCBI Taxonomy" id="449393"/>
    <lineage>
        <taxon>unclassified sequences</taxon>
        <taxon>metagenomes</taxon>
        <taxon>ecological metagenomes</taxon>
    </lineage>
</organism>
<proteinExistence type="predicted"/>
<accession>A0A6J6R2H4</accession>
<name>A0A6J6R2H4_9ZZZZ</name>
<dbReference type="GO" id="GO:0016891">
    <property type="term" value="F:RNA endonuclease activity producing 5'-phosphomonoesters, hydrolytic mechanism"/>
    <property type="evidence" value="ECO:0007669"/>
    <property type="project" value="TreeGrafter"/>
</dbReference>
<keyword evidence="2" id="KW-0442">Lipid degradation</keyword>
<protein>
    <submittedName>
        <fullName evidence="6">Unannotated protein</fullName>
    </submittedName>
</protein>
<dbReference type="PANTHER" id="PTHR43856">
    <property type="entry name" value="CARDIOLIPIN HYDROLASE"/>
    <property type="match status" value="1"/>
</dbReference>
<dbReference type="GO" id="GO:0016042">
    <property type="term" value="P:lipid catabolic process"/>
    <property type="evidence" value="ECO:0007669"/>
    <property type="project" value="UniProtKB-KW"/>
</dbReference>
<sequence>MKRFFVGLAVIALVAAGCSSGSDSAKSAKNDDATGACPTNVVANPDDGGKTIPALIASATKSVDIIIYQIGDPDIQSALLAAMANGVEVRVSMDNYSSSTATPNTAFVNAMVTAATAASPSTLSNFQANWSSSNFNITHQKTVIVDGNGGGAPCLLISTGNFYTSQYGKYWAARDFYVTTGDPSLISQAESVFSSDFKCDGDTVTNGILAETSGPLLYSNGSFLPGTSTYPPYDDGYYPGGSPISTPGTNQGNVGPYQVVLIDSAAKGDVISIYNEELKSDTNSKGELWNALIAALAKGVSVQIFMSAPPSQSKNPLSGQDEDFVTLAAAGAQVHLLAAEAYLQESSTGFPSGNPTYIHAKAFLLNDSAGNFIDGYVGSTNGSSNSIYFNRELGLALKNYPALAKSIQATFTKDFSIANPAAPAAPFNFTVPKVAPATGGLYPVAWYAKGSSPQSAALTDGGYSTFARQACGAAFTPPATTTSAAAATTTTSSSTTSTSSTTTTTKGS</sequence>
<dbReference type="Gene3D" id="3.30.870.10">
    <property type="entry name" value="Endonuclease Chain A"/>
    <property type="match status" value="2"/>
</dbReference>
<dbReference type="AlphaFoldDB" id="A0A6J6R2H4"/>
<keyword evidence="1" id="KW-0378">Hydrolase</keyword>
<evidence type="ECO:0000256" key="3">
    <source>
        <dbReference type="ARBA" id="ARBA00023098"/>
    </source>
</evidence>
<dbReference type="PROSITE" id="PS51257">
    <property type="entry name" value="PROKAR_LIPOPROTEIN"/>
    <property type="match status" value="1"/>
</dbReference>
<evidence type="ECO:0000313" key="6">
    <source>
        <dbReference type="EMBL" id="CAB4716133.1"/>
    </source>
</evidence>
<feature type="region of interest" description="Disordered" evidence="4">
    <location>
        <begin position="477"/>
        <end position="508"/>
    </location>
</feature>
<dbReference type="EMBL" id="CAEZYK010000009">
    <property type="protein sequence ID" value="CAB4716133.1"/>
    <property type="molecule type" value="Genomic_DNA"/>
</dbReference>
<reference evidence="6" key="1">
    <citation type="submission" date="2020-05" db="EMBL/GenBank/DDBJ databases">
        <authorList>
            <person name="Chiriac C."/>
            <person name="Salcher M."/>
            <person name="Ghai R."/>
            <person name="Kavagutti S V."/>
        </authorList>
    </citation>
    <scope>NUCLEOTIDE SEQUENCE</scope>
</reference>
<evidence type="ECO:0000259" key="5">
    <source>
        <dbReference type="Pfam" id="PF13091"/>
    </source>
</evidence>
<gene>
    <name evidence="6" type="ORF">UFOPK2683_00278</name>
</gene>
<dbReference type="SUPFAM" id="SSF56024">
    <property type="entry name" value="Phospholipase D/nuclease"/>
    <property type="match status" value="2"/>
</dbReference>
<feature type="compositionally biased region" description="Low complexity" evidence="4">
    <location>
        <begin position="479"/>
        <end position="508"/>
    </location>
</feature>
<feature type="domain" description="Phospholipase D-like" evidence="5">
    <location>
        <begin position="54"/>
        <end position="195"/>
    </location>
</feature>
<keyword evidence="3" id="KW-0443">Lipid metabolism</keyword>
<feature type="domain" description="Phospholipase D-like" evidence="5">
    <location>
        <begin position="276"/>
        <end position="414"/>
    </location>
</feature>
<evidence type="ECO:0000256" key="4">
    <source>
        <dbReference type="SAM" id="MobiDB-lite"/>
    </source>
</evidence>
<dbReference type="InterPro" id="IPR051406">
    <property type="entry name" value="PLD_domain"/>
</dbReference>
<dbReference type="Pfam" id="PF13091">
    <property type="entry name" value="PLDc_2"/>
    <property type="match status" value="2"/>
</dbReference>
<dbReference type="InterPro" id="IPR025202">
    <property type="entry name" value="PLD-like_dom"/>
</dbReference>
<evidence type="ECO:0000256" key="2">
    <source>
        <dbReference type="ARBA" id="ARBA00022963"/>
    </source>
</evidence>
<dbReference type="PANTHER" id="PTHR43856:SF1">
    <property type="entry name" value="MITOCHONDRIAL CARDIOLIPIN HYDROLASE"/>
    <property type="match status" value="1"/>
</dbReference>
<evidence type="ECO:0000256" key="1">
    <source>
        <dbReference type="ARBA" id="ARBA00022801"/>
    </source>
</evidence>